<evidence type="ECO:0000313" key="9">
    <source>
        <dbReference type="Proteomes" id="UP000589626"/>
    </source>
</evidence>
<dbReference type="SUPFAM" id="SSF88659">
    <property type="entry name" value="Sigma3 and sigma4 domains of RNA polymerase sigma factors"/>
    <property type="match status" value="1"/>
</dbReference>
<keyword evidence="5" id="KW-0804">Transcription</keyword>
<dbReference type="Pfam" id="PF04542">
    <property type="entry name" value="Sigma70_r2"/>
    <property type="match status" value="1"/>
</dbReference>
<keyword evidence="9" id="KW-1185">Reference proteome</keyword>
<dbReference type="InterPro" id="IPR014284">
    <property type="entry name" value="RNA_pol_sigma-70_dom"/>
</dbReference>
<dbReference type="EMBL" id="JACHWR010000003">
    <property type="protein sequence ID" value="MBB3044441.1"/>
    <property type="molecule type" value="Genomic_DNA"/>
</dbReference>
<dbReference type="PANTHER" id="PTHR43133">
    <property type="entry name" value="RNA POLYMERASE ECF-TYPE SIGMA FACTO"/>
    <property type="match status" value="1"/>
</dbReference>
<dbReference type="InterPro" id="IPR007627">
    <property type="entry name" value="RNA_pol_sigma70_r2"/>
</dbReference>
<dbReference type="Pfam" id="PF08281">
    <property type="entry name" value="Sigma70_r4_2"/>
    <property type="match status" value="1"/>
</dbReference>
<evidence type="ECO:0000256" key="2">
    <source>
        <dbReference type="ARBA" id="ARBA00023015"/>
    </source>
</evidence>
<dbReference type="Gene3D" id="1.10.1740.10">
    <property type="match status" value="1"/>
</dbReference>
<evidence type="ECO:0000313" key="8">
    <source>
        <dbReference type="EMBL" id="MBB3044441.1"/>
    </source>
</evidence>
<proteinExistence type="inferred from homology"/>
<name>A0A7W4VZ41_9ACTN</name>
<comment type="caution">
    <text evidence="8">The sequence shown here is derived from an EMBL/GenBank/DDBJ whole genome shotgun (WGS) entry which is preliminary data.</text>
</comment>
<evidence type="ECO:0000256" key="1">
    <source>
        <dbReference type="ARBA" id="ARBA00010641"/>
    </source>
</evidence>
<evidence type="ECO:0000256" key="4">
    <source>
        <dbReference type="ARBA" id="ARBA00023125"/>
    </source>
</evidence>
<keyword evidence="3" id="KW-0731">Sigma factor</keyword>
<organism evidence="8 9">
    <name type="scientific">Nocardioides soli</name>
    <dbReference type="NCBI Taxonomy" id="1036020"/>
    <lineage>
        <taxon>Bacteria</taxon>
        <taxon>Bacillati</taxon>
        <taxon>Actinomycetota</taxon>
        <taxon>Actinomycetes</taxon>
        <taxon>Propionibacteriales</taxon>
        <taxon>Nocardioidaceae</taxon>
        <taxon>Nocardioides</taxon>
    </lineage>
</organism>
<dbReference type="Gene3D" id="1.10.10.10">
    <property type="entry name" value="Winged helix-like DNA-binding domain superfamily/Winged helix DNA-binding domain"/>
    <property type="match status" value="1"/>
</dbReference>
<keyword evidence="2" id="KW-0805">Transcription regulation</keyword>
<sequence length="175" mass="19764">MSGGREREFSEFFVACAPGLRRTAYVVVGDWQHAEDLTQQGLAKLYVAWRRVRPETRLAYARRIVVNECLTHLRRKRPELLYDVTPDRVDRATGPGDSVLDLEAALALLPPRQRAIVALRFLDDLPVAEVARLLDVAEGTVKSQTSRALDTFRQHLPQLISALAEPETPNAEEHR</sequence>
<evidence type="ECO:0000259" key="6">
    <source>
        <dbReference type="Pfam" id="PF04542"/>
    </source>
</evidence>
<feature type="domain" description="RNA polymerase sigma factor 70 region 4 type 2" evidence="7">
    <location>
        <begin position="101"/>
        <end position="149"/>
    </location>
</feature>
<dbReference type="GO" id="GO:0003677">
    <property type="term" value="F:DNA binding"/>
    <property type="evidence" value="ECO:0007669"/>
    <property type="project" value="UniProtKB-KW"/>
</dbReference>
<keyword evidence="4" id="KW-0238">DNA-binding</keyword>
<evidence type="ECO:0000259" key="7">
    <source>
        <dbReference type="Pfam" id="PF08281"/>
    </source>
</evidence>
<dbReference type="PANTHER" id="PTHR43133:SF50">
    <property type="entry name" value="ECF RNA POLYMERASE SIGMA FACTOR SIGM"/>
    <property type="match status" value="1"/>
</dbReference>
<dbReference type="InterPro" id="IPR036388">
    <property type="entry name" value="WH-like_DNA-bd_sf"/>
</dbReference>
<protein>
    <submittedName>
        <fullName evidence="8">RNA polymerase sigma-70 factor (Sigma-E family)</fullName>
    </submittedName>
</protein>
<comment type="similarity">
    <text evidence="1">Belongs to the sigma-70 factor family. ECF subfamily.</text>
</comment>
<accession>A0A7W4VZ41</accession>
<dbReference type="InterPro" id="IPR013324">
    <property type="entry name" value="RNA_pol_sigma_r3/r4-like"/>
</dbReference>
<dbReference type="RefSeq" id="WP_183594312.1">
    <property type="nucleotide sequence ID" value="NZ_JACHWR010000003.1"/>
</dbReference>
<evidence type="ECO:0000256" key="5">
    <source>
        <dbReference type="ARBA" id="ARBA00023163"/>
    </source>
</evidence>
<dbReference type="SUPFAM" id="SSF88946">
    <property type="entry name" value="Sigma2 domain of RNA polymerase sigma factors"/>
    <property type="match status" value="1"/>
</dbReference>
<dbReference type="GO" id="GO:0016987">
    <property type="term" value="F:sigma factor activity"/>
    <property type="evidence" value="ECO:0007669"/>
    <property type="project" value="UniProtKB-KW"/>
</dbReference>
<dbReference type="Proteomes" id="UP000589626">
    <property type="component" value="Unassembled WGS sequence"/>
</dbReference>
<dbReference type="InterPro" id="IPR013249">
    <property type="entry name" value="RNA_pol_sigma70_r4_t2"/>
</dbReference>
<evidence type="ECO:0000256" key="3">
    <source>
        <dbReference type="ARBA" id="ARBA00023082"/>
    </source>
</evidence>
<dbReference type="GO" id="GO:0006352">
    <property type="term" value="P:DNA-templated transcription initiation"/>
    <property type="evidence" value="ECO:0007669"/>
    <property type="project" value="InterPro"/>
</dbReference>
<dbReference type="NCBIfam" id="TIGR02937">
    <property type="entry name" value="sigma70-ECF"/>
    <property type="match status" value="1"/>
</dbReference>
<feature type="domain" description="RNA polymerase sigma-70 region 2" evidence="6">
    <location>
        <begin position="15"/>
        <end position="77"/>
    </location>
</feature>
<dbReference type="InterPro" id="IPR013325">
    <property type="entry name" value="RNA_pol_sigma_r2"/>
</dbReference>
<gene>
    <name evidence="8" type="ORF">FHU40_004278</name>
</gene>
<dbReference type="InterPro" id="IPR039425">
    <property type="entry name" value="RNA_pol_sigma-70-like"/>
</dbReference>
<reference evidence="8 9" key="1">
    <citation type="submission" date="2020-08" db="EMBL/GenBank/DDBJ databases">
        <title>Sequencing the genomes of 1000 actinobacteria strains.</title>
        <authorList>
            <person name="Klenk H.-P."/>
        </authorList>
    </citation>
    <scope>NUCLEOTIDE SEQUENCE [LARGE SCALE GENOMIC DNA]</scope>
    <source>
        <strain evidence="8 9">DSM 105498</strain>
    </source>
</reference>
<dbReference type="AlphaFoldDB" id="A0A7W4VZ41"/>